<dbReference type="Gene3D" id="3.40.50.2300">
    <property type="match status" value="1"/>
</dbReference>
<reference evidence="9" key="2">
    <citation type="submission" date="2021-01" db="EMBL/GenBank/DDBJ databases">
        <title>Draft genomes of Rhodovulum sulfidophilum.</title>
        <authorList>
            <person name="Guzman M.S."/>
        </authorList>
    </citation>
    <scope>NUCLEOTIDE SEQUENCE [LARGE SCALE GENOMIC DNA]</scope>
    <source>
        <strain evidence="9">AB19</strain>
    </source>
</reference>
<comment type="caution">
    <text evidence="7">The sequence shown here is derived from an EMBL/GenBank/DDBJ whole genome shotgun (WGS) entry which is preliminary data.</text>
</comment>
<organism evidence="7 8">
    <name type="scientific">Rhodovulum visakhapatnamense</name>
    <dbReference type="NCBI Taxonomy" id="364297"/>
    <lineage>
        <taxon>Bacteria</taxon>
        <taxon>Pseudomonadati</taxon>
        <taxon>Pseudomonadota</taxon>
        <taxon>Alphaproteobacteria</taxon>
        <taxon>Rhodobacterales</taxon>
        <taxon>Paracoccaceae</taxon>
        <taxon>Rhodovulum</taxon>
    </lineage>
</organism>
<dbReference type="SUPFAM" id="SSF46894">
    <property type="entry name" value="C-terminal effector domain of the bipartite response regulators"/>
    <property type="match status" value="1"/>
</dbReference>
<feature type="domain" description="Response regulatory" evidence="5">
    <location>
        <begin position="4"/>
        <end position="119"/>
    </location>
</feature>
<feature type="domain" description="HTH luxR-type" evidence="4">
    <location>
        <begin position="141"/>
        <end position="206"/>
    </location>
</feature>
<dbReference type="EMBL" id="JAESIL010000010">
    <property type="protein sequence ID" value="MBL3577288.1"/>
    <property type="molecule type" value="Genomic_DNA"/>
</dbReference>
<dbReference type="InterPro" id="IPR000792">
    <property type="entry name" value="Tscrpt_reg_LuxR_C"/>
</dbReference>
<dbReference type="Proteomes" id="UP000635853">
    <property type="component" value="Unassembled WGS sequence"/>
</dbReference>
<dbReference type="InterPro" id="IPR039420">
    <property type="entry name" value="WalR-like"/>
</dbReference>
<evidence type="ECO:0000313" key="7">
    <source>
        <dbReference type="EMBL" id="TDX25572.1"/>
    </source>
</evidence>
<dbReference type="InterPro" id="IPR011006">
    <property type="entry name" value="CheY-like_superfamily"/>
</dbReference>
<dbReference type="EMBL" id="SOEB01000019">
    <property type="protein sequence ID" value="TDX25572.1"/>
    <property type="molecule type" value="Genomic_DNA"/>
</dbReference>
<dbReference type="Proteomes" id="UP000295484">
    <property type="component" value="Unassembled WGS sequence"/>
</dbReference>
<protein>
    <submittedName>
        <fullName evidence="7">LuxR family two component transcriptional regulator</fullName>
    </submittedName>
    <submittedName>
        <fullName evidence="6">Response regulator transcription factor</fullName>
    </submittedName>
</protein>
<dbReference type="PROSITE" id="PS50110">
    <property type="entry name" value="RESPONSE_REGULATORY"/>
    <property type="match status" value="1"/>
</dbReference>
<evidence type="ECO:0000256" key="2">
    <source>
        <dbReference type="ARBA" id="ARBA00023125"/>
    </source>
</evidence>
<reference evidence="6" key="3">
    <citation type="submission" date="2021-01" db="EMBL/GenBank/DDBJ databases">
        <authorList>
            <person name="Guzman M.S."/>
        </authorList>
    </citation>
    <scope>NUCLEOTIDE SEQUENCE</scope>
    <source>
        <strain evidence="6">AB19</strain>
    </source>
</reference>
<dbReference type="Pfam" id="PF00196">
    <property type="entry name" value="GerE"/>
    <property type="match status" value="1"/>
</dbReference>
<reference evidence="7 8" key="1">
    <citation type="submission" date="2019-03" db="EMBL/GenBank/DDBJ databases">
        <title>Genomic Encyclopedia of Type Strains, Phase IV (KMG-IV): sequencing the most valuable type-strain genomes for metagenomic binning, comparative biology and taxonomic classification.</title>
        <authorList>
            <person name="Goeker M."/>
        </authorList>
    </citation>
    <scope>NUCLEOTIDE SEQUENCE [LARGE SCALE GENOMIC DNA]</scope>
    <source>
        <strain evidence="7 8">JA181</strain>
    </source>
</reference>
<dbReference type="SUPFAM" id="SSF52172">
    <property type="entry name" value="CheY-like"/>
    <property type="match status" value="1"/>
</dbReference>
<dbReference type="GO" id="GO:0003677">
    <property type="term" value="F:DNA binding"/>
    <property type="evidence" value="ECO:0007669"/>
    <property type="project" value="UniProtKB-KW"/>
</dbReference>
<proteinExistence type="predicted"/>
<dbReference type="InterPro" id="IPR058245">
    <property type="entry name" value="NreC/VraR/RcsB-like_REC"/>
</dbReference>
<dbReference type="PROSITE" id="PS50043">
    <property type="entry name" value="HTH_LUXR_2"/>
    <property type="match status" value="1"/>
</dbReference>
<dbReference type="RefSeq" id="WP_075786712.1">
    <property type="nucleotide sequence ID" value="NZ_JAESIL010000010.1"/>
</dbReference>
<evidence type="ECO:0000256" key="1">
    <source>
        <dbReference type="ARBA" id="ARBA00022553"/>
    </source>
</evidence>
<gene>
    <name evidence="7" type="ORF">EV657_11969</name>
    <name evidence="6" type="ORF">JMJ92_03800</name>
</gene>
<keyword evidence="2" id="KW-0238">DNA-binding</keyword>
<evidence type="ECO:0000313" key="8">
    <source>
        <dbReference type="Proteomes" id="UP000295484"/>
    </source>
</evidence>
<dbReference type="SMART" id="SM00448">
    <property type="entry name" value="REC"/>
    <property type="match status" value="1"/>
</dbReference>
<evidence type="ECO:0000259" key="5">
    <source>
        <dbReference type="PROSITE" id="PS50110"/>
    </source>
</evidence>
<sequence length="208" mass="22372">MTRSALIVDDHPVTHIGCGQLLRDLGYDEILEALNDRIACRLAETCRPGLIVLDLGMPGPGGLNMIGPLLSRAPGASILVFTMNEQAVFAVKALEAGARGYLSKNSAPEDFLEAVRTLERGEIFLPHRLAVSVASMKIGGKSDPLSALTEREHQVLRLLGRGEDLQSIADALCISYKTAANTSSQLKRKLGLRNTTELIRLAIETGLS</sequence>
<evidence type="ECO:0000256" key="3">
    <source>
        <dbReference type="PROSITE-ProRule" id="PRU00169"/>
    </source>
</evidence>
<keyword evidence="1 3" id="KW-0597">Phosphoprotein</keyword>
<accession>A0A4R8FJT9</accession>
<dbReference type="SMART" id="SM00421">
    <property type="entry name" value="HTH_LUXR"/>
    <property type="match status" value="1"/>
</dbReference>
<name>A0A4R8FJT9_9RHOB</name>
<dbReference type="PANTHER" id="PTHR43214">
    <property type="entry name" value="TWO-COMPONENT RESPONSE REGULATOR"/>
    <property type="match status" value="1"/>
</dbReference>
<evidence type="ECO:0000313" key="9">
    <source>
        <dbReference type="Proteomes" id="UP000635853"/>
    </source>
</evidence>
<keyword evidence="9" id="KW-1185">Reference proteome</keyword>
<dbReference type="AlphaFoldDB" id="A0A4R8FJT9"/>
<dbReference type="CDD" id="cd06170">
    <property type="entry name" value="LuxR_C_like"/>
    <property type="match status" value="1"/>
</dbReference>
<dbReference type="PANTHER" id="PTHR43214:SF43">
    <property type="entry name" value="TWO-COMPONENT RESPONSE REGULATOR"/>
    <property type="match status" value="1"/>
</dbReference>
<dbReference type="CDD" id="cd17535">
    <property type="entry name" value="REC_NarL-like"/>
    <property type="match status" value="1"/>
</dbReference>
<dbReference type="InterPro" id="IPR001789">
    <property type="entry name" value="Sig_transdc_resp-reg_receiver"/>
</dbReference>
<dbReference type="GO" id="GO:0000160">
    <property type="term" value="P:phosphorelay signal transduction system"/>
    <property type="evidence" value="ECO:0007669"/>
    <property type="project" value="InterPro"/>
</dbReference>
<dbReference type="GO" id="GO:0006355">
    <property type="term" value="P:regulation of DNA-templated transcription"/>
    <property type="evidence" value="ECO:0007669"/>
    <property type="project" value="InterPro"/>
</dbReference>
<dbReference type="PRINTS" id="PR00038">
    <property type="entry name" value="HTHLUXR"/>
</dbReference>
<evidence type="ECO:0000313" key="6">
    <source>
        <dbReference type="EMBL" id="MBL3577288.1"/>
    </source>
</evidence>
<evidence type="ECO:0000259" key="4">
    <source>
        <dbReference type="PROSITE" id="PS50043"/>
    </source>
</evidence>
<feature type="modified residue" description="4-aspartylphosphate" evidence="3">
    <location>
        <position position="54"/>
    </location>
</feature>
<dbReference type="InterPro" id="IPR016032">
    <property type="entry name" value="Sig_transdc_resp-reg_C-effctor"/>
</dbReference>
<dbReference type="Pfam" id="PF00072">
    <property type="entry name" value="Response_reg"/>
    <property type="match status" value="1"/>
</dbReference>